<name>A0A3B1DRA0_9ZZZZ</name>
<protein>
    <submittedName>
        <fullName evidence="2">Uncharacterized protein</fullName>
    </submittedName>
</protein>
<keyword evidence="1" id="KW-0812">Transmembrane</keyword>
<keyword evidence="1" id="KW-1133">Transmembrane helix</keyword>
<feature type="transmembrane region" description="Helical" evidence="1">
    <location>
        <begin position="102"/>
        <end position="123"/>
    </location>
</feature>
<dbReference type="EMBL" id="UOGK01000536">
    <property type="protein sequence ID" value="VAX41401.1"/>
    <property type="molecule type" value="Genomic_DNA"/>
</dbReference>
<evidence type="ECO:0000313" key="2">
    <source>
        <dbReference type="EMBL" id="VAX41401.1"/>
    </source>
</evidence>
<dbReference type="AlphaFoldDB" id="A0A3B1DRA0"/>
<feature type="non-terminal residue" evidence="2">
    <location>
        <position position="1"/>
    </location>
</feature>
<evidence type="ECO:0000256" key="1">
    <source>
        <dbReference type="SAM" id="Phobius"/>
    </source>
</evidence>
<gene>
    <name evidence="2" type="ORF">MNBD_PLANCTO03-2172</name>
</gene>
<accession>A0A3B1DRA0</accession>
<organism evidence="2">
    <name type="scientific">hydrothermal vent metagenome</name>
    <dbReference type="NCBI Taxonomy" id="652676"/>
    <lineage>
        <taxon>unclassified sequences</taxon>
        <taxon>metagenomes</taxon>
        <taxon>ecological metagenomes</taxon>
    </lineage>
</organism>
<reference evidence="2" key="1">
    <citation type="submission" date="2018-06" db="EMBL/GenBank/DDBJ databases">
        <authorList>
            <person name="Zhirakovskaya E."/>
        </authorList>
    </citation>
    <scope>NUCLEOTIDE SEQUENCE</scope>
</reference>
<sequence>TGVDFEVGGVFLGDVLSGGSLRFDAEGNLFVGGGDFGEFDTGYLGIVNASAIADALAGFGPIDPNDPFDLRRLDPRGDGFGYFASAYNSVTGELYVADGETWYATVPGPGALGVLAWAGLLAARRRRG</sequence>
<keyword evidence="1" id="KW-0472">Membrane</keyword>
<proteinExistence type="predicted"/>